<evidence type="ECO:0008006" key="2">
    <source>
        <dbReference type="Google" id="ProtNLM"/>
    </source>
</evidence>
<accession>A0A382S029</accession>
<organism evidence="1">
    <name type="scientific">marine metagenome</name>
    <dbReference type="NCBI Taxonomy" id="408172"/>
    <lineage>
        <taxon>unclassified sequences</taxon>
        <taxon>metagenomes</taxon>
        <taxon>ecological metagenomes</taxon>
    </lineage>
</organism>
<gene>
    <name evidence="1" type="ORF">METZ01_LOCUS356087</name>
</gene>
<proteinExistence type="predicted"/>
<evidence type="ECO:0000313" key="1">
    <source>
        <dbReference type="EMBL" id="SVD03233.1"/>
    </source>
</evidence>
<name>A0A382S029_9ZZZZ</name>
<reference evidence="1" key="1">
    <citation type="submission" date="2018-05" db="EMBL/GenBank/DDBJ databases">
        <authorList>
            <person name="Lanie J.A."/>
            <person name="Ng W.-L."/>
            <person name="Kazmierczak K.M."/>
            <person name="Andrzejewski T.M."/>
            <person name="Davidsen T.M."/>
            <person name="Wayne K.J."/>
            <person name="Tettelin H."/>
            <person name="Glass J.I."/>
            <person name="Rusch D."/>
            <person name="Podicherti R."/>
            <person name="Tsui H.-C.T."/>
            <person name="Winkler M.E."/>
        </authorList>
    </citation>
    <scope>NUCLEOTIDE SEQUENCE</scope>
</reference>
<dbReference type="EMBL" id="UINC01125420">
    <property type="protein sequence ID" value="SVD03233.1"/>
    <property type="molecule type" value="Genomic_DNA"/>
</dbReference>
<protein>
    <recommendedName>
        <fullName evidence="2">Cobalamin biosynthesis protein CobD</fullName>
    </recommendedName>
</protein>
<sequence length="29" mass="3218">MTVLALAVLLDLALGEPPIRFHPTVWMGR</sequence>
<dbReference type="AlphaFoldDB" id="A0A382S029"/>
<feature type="non-terminal residue" evidence="1">
    <location>
        <position position="29"/>
    </location>
</feature>